<dbReference type="InterPro" id="IPR015495">
    <property type="entry name" value="Myb_TF_plants"/>
</dbReference>
<dbReference type="PROSITE" id="PS51294">
    <property type="entry name" value="HTH_MYB"/>
    <property type="match status" value="2"/>
</dbReference>
<evidence type="ECO:0000256" key="2">
    <source>
        <dbReference type="ARBA" id="ARBA00022737"/>
    </source>
</evidence>
<dbReference type="RefSeq" id="XP_004507986.1">
    <property type="nucleotide sequence ID" value="XM_004507929.3"/>
</dbReference>
<dbReference type="AlphaFoldDB" id="A0A1S2YPN7"/>
<evidence type="ECO:0000256" key="4">
    <source>
        <dbReference type="ARBA" id="ARBA00023125"/>
    </source>
</evidence>
<dbReference type="FunFam" id="1.10.10.60:FF:000001">
    <property type="entry name" value="MYB-related transcription factor"/>
    <property type="match status" value="1"/>
</dbReference>
<keyword evidence="5" id="KW-0010">Activator</keyword>
<evidence type="ECO:0000259" key="10">
    <source>
        <dbReference type="PROSITE" id="PS50090"/>
    </source>
</evidence>
<keyword evidence="6" id="KW-0804">Transcription</keyword>
<organism evidence="12 13">
    <name type="scientific">Cicer arietinum</name>
    <name type="common">Chickpea</name>
    <name type="synonym">Garbanzo</name>
    <dbReference type="NCBI Taxonomy" id="3827"/>
    <lineage>
        <taxon>Eukaryota</taxon>
        <taxon>Viridiplantae</taxon>
        <taxon>Streptophyta</taxon>
        <taxon>Embryophyta</taxon>
        <taxon>Tracheophyta</taxon>
        <taxon>Spermatophyta</taxon>
        <taxon>Magnoliopsida</taxon>
        <taxon>eudicotyledons</taxon>
        <taxon>Gunneridae</taxon>
        <taxon>Pentapetalae</taxon>
        <taxon>rosids</taxon>
        <taxon>fabids</taxon>
        <taxon>Fabales</taxon>
        <taxon>Fabaceae</taxon>
        <taxon>Papilionoideae</taxon>
        <taxon>50 kb inversion clade</taxon>
        <taxon>NPAAA clade</taxon>
        <taxon>Hologalegina</taxon>
        <taxon>IRL clade</taxon>
        <taxon>Cicereae</taxon>
        <taxon>Cicer</taxon>
    </lineage>
</organism>
<dbReference type="CDD" id="cd00167">
    <property type="entry name" value="SANT"/>
    <property type="match status" value="2"/>
</dbReference>
<reference evidence="12" key="1">
    <citation type="journal article" date="2013" name="Nat. Biotechnol.">
        <title>Draft genome sequence of chickpea (Cicer arietinum) provides a resource for trait improvement.</title>
        <authorList>
            <person name="Varshney R.K."/>
            <person name="Song C."/>
            <person name="Saxena R.K."/>
            <person name="Azam S."/>
            <person name="Yu S."/>
            <person name="Sharpe A.G."/>
            <person name="Cannon S."/>
            <person name="Baek J."/>
            <person name="Rosen B.D."/>
            <person name="Tar'an B."/>
            <person name="Millan T."/>
            <person name="Zhang X."/>
            <person name="Ramsay L.D."/>
            <person name="Iwata A."/>
            <person name="Wang Y."/>
            <person name="Nelson W."/>
            <person name="Farmer A.D."/>
            <person name="Gaur P.M."/>
            <person name="Soderlund C."/>
            <person name="Penmetsa R.V."/>
            <person name="Xu C."/>
            <person name="Bharti A.K."/>
            <person name="He W."/>
            <person name="Winter P."/>
            <person name="Zhao S."/>
            <person name="Hane J.K."/>
            <person name="Carrasquilla-Garcia N."/>
            <person name="Condie J.A."/>
            <person name="Upadhyaya H.D."/>
            <person name="Luo M.C."/>
            <person name="Thudi M."/>
            <person name="Gowda C.L."/>
            <person name="Singh N.P."/>
            <person name="Lichtenzveig J."/>
            <person name="Gali K.K."/>
            <person name="Rubio J."/>
            <person name="Nadarajan N."/>
            <person name="Dolezel J."/>
            <person name="Bansal K.C."/>
            <person name="Xu X."/>
            <person name="Edwards D."/>
            <person name="Zhang G."/>
            <person name="Kahl G."/>
            <person name="Gil J."/>
            <person name="Singh K.B."/>
            <person name="Datta S.K."/>
            <person name="Jackson S.A."/>
            <person name="Wang J."/>
            <person name="Cook D.R."/>
        </authorList>
    </citation>
    <scope>NUCLEOTIDE SEQUENCE [LARGE SCALE GENOMIC DNA]</scope>
    <source>
        <strain evidence="12">cv. CDC Frontier</strain>
    </source>
</reference>
<evidence type="ECO:0000256" key="1">
    <source>
        <dbReference type="ARBA" id="ARBA00004123"/>
    </source>
</evidence>
<feature type="compositionally biased region" description="Polar residues" evidence="9">
    <location>
        <begin position="184"/>
        <end position="197"/>
    </location>
</feature>
<dbReference type="PROSITE" id="PS50090">
    <property type="entry name" value="MYB_LIKE"/>
    <property type="match status" value="2"/>
</dbReference>
<dbReference type="FunFam" id="1.10.10.60:FF:000302">
    <property type="entry name" value="Transcription factor TT2"/>
    <property type="match status" value="1"/>
</dbReference>
<dbReference type="InterPro" id="IPR017930">
    <property type="entry name" value="Myb_dom"/>
</dbReference>
<reference evidence="13" key="2">
    <citation type="submission" date="2025-08" db="UniProtKB">
        <authorList>
            <consortium name="RefSeq"/>
        </authorList>
    </citation>
    <scope>IDENTIFICATION</scope>
    <source>
        <tissue evidence="13">Etiolated seedlings</tissue>
    </source>
</reference>
<keyword evidence="4" id="KW-0238">DNA-binding</keyword>
<evidence type="ECO:0000256" key="5">
    <source>
        <dbReference type="ARBA" id="ARBA00023159"/>
    </source>
</evidence>
<dbReference type="OrthoDB" id="2143914at2759"/>
<gene>
    <name evidence="13" type="primary">LOC101507446</name>
</gene>
<dbReference type="InterPro" id="IPR009057">
    <property type="entry name" value="Homeodomain-like_sf"/>
</dbReference>
<dbReference type="InterPro" id="IPR001005">
    <property type="entry name" value="SANT/Myb"/>
</dbReference>
<proteinExistence type="predicted"/>
<dbReference type="PANTHER" id="PTHR47999">
    <property type="entry name" value="TRANSCRIPTION FACTOR MYB8-RELATED-RELATED"/>
    <property type="match status" value="1"/>
</dbReference>
<dbReference type="GeneID" id="101507446"/>
<dbReference type="Gene3D" id="1.10.10.60">
    <property type="entry name" value="Homeodomain-like"/>
    <property type="match status" value="2"/>
</dbReference>
<name>A0A1S2YPN7_CICAR</name>
<keyword evidence="7" id="KW-0539">Nucleus</keyword>
<dbReference type="SUPFAM" id="SSF46689">
    <property type="entry name" value="Homeodomain-like"/>
    <property type="match status" value="1"/>
</dbReference>
<dbReference type="KEGG" id="cam:101507446"/>
<accession>A0A1S2YPN7</accession>
<keyword evidence="2" id="KW-0677">Repeat</keyword>
<evidence type="ECO:0000256" key="8">
    <source>
        <dbReference type="ARBA" id="ARBA00083772"/>
    </source>
</evidence>
<evidence type="ECO:0000259" key="11">
    <source>
        <dbReference type="PROSITE" id="PS51294"/>
    </source>
</evidence>
<evidence type="ECO:0000313" key="13">
    <source>
        <dbReference type="RefSeq" id="XP_004507986.1"/>
    </source>
</evidence>
<dbReference type="Proteomes" id="UP000087171">
    <property type="component" value="Chromosome Ca7"/>
</dbReference>
<dbReference type="SMART" id="SM00717">
    <property type="entry name" value="SANT"/>
    <property type="match status" value="2"/>
</dbReference>
<protein>
    <recommendedName>
        <fullName evidence="8">Myb-related protein 123</fullName>
    </recommendedName>
</protein>
<keyword evidence="3" id="KW-0805">Transcription regulation</keyword>
<feature type="domain" description="Myb-like" evidence="10">
    <location>
        <begin position="9"/>
        <end position="61"/>
    </location>
</feature>
<evidence type="ECO:0000256" key="7">
    <source>
        <dbReference type="ARBA" id="ARBA00023242"/>
    </source>
</evidence>
<feature type="domain" description="HTH myb-type" evidence="11">
    <location>
        <begin position="9"/>
        <end position="61"/>
    </location>
</feature>
<dbReference type="Pfam" id="PF00249">
    <property type="entry name" value="Myb_DNA-binding"/>
    <property type="match status" value="2"/>
</dbReference>
<evidence type="ECO:0000313" key="12">
    <source>
        <dbReference type="Proteomes" id="UP000087171"/>
    </source>
</evidence>
<feature type="domain" description="HTH myb-type" evidence="11">
    <location>
        <begin position="62"/>
        <end position="116"/>
    </location>
</feature>
<sequence length="310" mass="35106">MGRSPCCSKEGLNRGAWTAHEDKILTEYITLHGEGKWRNLPKRAGLRRCGKSCRLRWLNYLRPDIKRGNISSDEEELIIRLHKLLGNRWSLIAGRLPGRTDNEIKNYWNTNLGKKVKDIHKQHTNMTSSSTSHSAAPNPKITQKHKNLKQQNFPSLLPSPPKPNSHVVRTKATKCSKVVFKNSLPQSSTMQMQNNSEAEAETEPSTRVDAANEFLSFSGEEKEVSEDLLVDFNMGNDNGLSEFLNSDLSNMCNFSYNELLLSPCSDQPPMLSDEILKNWTQCCFNDETNVSNNFHSFNSFLDSSEEVLGE</sequence>
<evidence type="ECO:0000256" key="3">
    <source>
        <dbReference type="ARBA" id="ARBA00023015"/>
    </source>
</evidence>
<comment type="subcellular location">
    <subcellularLocation>
        <location evidence="1">Nucleus</location>
    </subcellularLocation>
</comment>
<evidence type="ECO:0000256" key="9">
    <source>
        <dbReference type="SAM" id="MobiDB-lite"/>
    </source>
</evidence>
<dbReference type="GO" id="GO:0003677">
    <property type="term" value="F:DNA binding"/>
    <property type="evidence" value="ECO:0007669"/>
    <property type="project" value="UniProtKB-KW"/>
</dbReference>
<feature type="domain" description="Myb-like" evidence="10">
    <location>
        <begin position="62"/>
        <end position="112"/>
    </location>
</feature>
<keyword evidence="12" id="KW-1185">Reference proteome</keyword>
<dbReference type="GO" id="GO:0005634">
    <property type="term" value="C:nucleus"/>
    <property type="evidence" value="ECO:0007669"/>
    <property type="project" value="UniProtKB-SubCell"/>
</dbReference>
<dbReference type="STRING" id="3827.A0A1S2YPN7"/>
<dbReference type="PANTHER" id="PTHR47999:SF96">
    <property type="entry name" value="TRANSCRIPTION REPRESSOR MYB6-LIKE"/>
    <property type="match status" value="1"/>
</dbReference>
<dbReference type="PaxDb" id="3827-XP_004507986.1"/>
<feature type="region of interest" description="Disordered" evidence="9">
    <location>
        <begin position="184"/>
        <end position="206"/>
    </location>
</feature>
<evidence type="ECO:0000256" key="6">
    <source>
        <dbReference type="ARBA" id="ARBA00023163"/>
    </source>
</evidence>
<dbReference type="eggNOG" id="KOG0048">
    <property type="taxonomic scope" value="Eukaryota"/>
</dbReference>